<evidence type="ECO:0000256" key="3">
    <source>
        <dbReference type="ARBA" id="ARBA00004496"/>
    </source>
</evidence>
<dbReference type="PROSITE" id="PS51171">
    <property type="entry name" value="PREPHENATE_DEHYDR_3"/>
    <property type="match status" value="1"/>
</dbReference>
<feature type="binding site" evidence="19">
    <location>
        <position position="45"/>
    </location>
    <ligand>
        <name>substrate</name>
    </ligand>
</feature>
<keyword evidence="15" id="KW-0511">Multifunctional enzyme</keyword>
<comment type="catalytic activity">
    <reaction evidence="1">
        <text>chorismate = prephenate</text>
        <dbReference type="Rhea" id="RHEA:13897"/>
        <dbReference type="ChEBI" id="CHEBI:29748"/>
        <dbReference type="ChEBI" id="CHEBI:29934"/>
        <dbReference type="EC" id="5.4.99.5"/>
    </reaction>
</comment>
<feature type="binding site" evidence="19">
    <location>
        <position position="84"/>
    </location>
    <ligand>
        <name>substrate</name>
    </ligand>
</feature>
<dbReference type="GO" id="GO:0005737">
    <property type="term" value="C:cytoplasm"/>
    <property type="evidence" value="ECO:0007669"/>
    <property type="project" value="UniProtKB-SubCell"/>
</dbReference>
<dbReference type="NCBIfam" id="TIGR01805">
    <property type="entry name" value="CM_mono_grmpos"/>
    <property type="match status" value="1"/>
</dbReference>
<feature type="binding site" evidence="19">
    <location>
        <position position="80"/>
    </location>
    <ligand>
        <name>substrate</name>
    </ligand>
</feature>
<dbReference type="Gene3D" id="1.20.59.10">
    <property type="entry name" value="Chorismate mutase"/>
    <property type="match status" value="1"/>
</dbReference>
<dbReference type="InterPro" id="IPR036979">
    <property type="entry name" value="CM_dom_sf"/>
</dbReference>
<dbReference type="CDD" id="cd04905">
    <property type="entry name" value="ACT_CM-PDT"/>
    <property type="match status" value="1"/>
</dbReference>
<dbReference type="SUPFAM" id="SSF48600">
    <property type="entry name" value="Chorismate mutase II"/>
    <property type="match status" value="1"/>
</dbReference>
<proteinExistence type="predicted"/>
<evidence type="ECO:0000256" key="18">
    <source>
        <dbReference type="ARBA" id="ARBA00047848"/>
    </source>
</evidence>
<dbReference type="PANTHER" id="PTHR21022">
    <property type="entry name" value="PREPHENATE DEHYDRATASE P PROTEIN"/>
    <property type="match status" value="1"/>
</dbReference>
<feature type="domain" description="Chorismate mutase" evidence="21">
    <location>
        <begin position="1"/>
        <end position="88"/>
    </location>
</feature>
<evidence type="ECO:0000256" key="7">
    <source>
        <dbReference type="ARBA" id="ARBA00014401"/>
    </source>
</evidence>
<dbReference type="InterPro" id="IPR002701">
    <property type="entry name" value="CM_II_prokaryot"/>
</dbReference>
<evidence type="ECO:0000256" key="8">
    <source>
        <dbReference type="ARBA" id="ARBA00021872"/>
    </source>
</evidence>
<dbReference type="SUPFAM" id="SSF55021">
    <property type="entry name" value="ACT-like"/>
    <property type="match status" value="1"/>
</dbReference>
<sequence length="358" mass="40966">MNELEKARKEIEAIDSQMASLYEQRMDAVRHVISYKMENNLPIYDKQREEKLIEKNRKYIKNPDYELYYVDFLKHVMENSKDFQRSLQSQDIVAYCGIKGAFAHMTCEKLFPQSHTMGLSSFEDVFDAVVQKRAQYGVIPFENTNSGLVGEVLDALNSYPVYILGAYNLKVEQCLLGLPEATLKDVEWVYSKDQALSQAKVFLQELNVKTVAYPNTALAAQYVALEKDIHKAAIGAKENAAFYGLKVLATHIEENNQNTTRFMVIGLEPSNQGDRFSLCLVIEHKAGSLAQIIDIIGKHGLNMQCIQSRPIKGRPFEYFFFIEFDGNLEDENVQHCLKEIRTICERVKVLGNYTLKED</sequence>
<reference evidence="24 25" key="1">
    <citation type="submission" date="2019-08" db="EMBL/GenBank/DDBJ databases">
        <title>In-depth cultivation of the pig gut microbiome towards novel bacterial diversity and tailored functional studies.</title>
        <authorList>
            <person name="Wylensek D."/>
            <person name="Hitch T.C.A."/>
            <person name="Clavel T."/>
        </authorList>
    </citation>
    <scope>NUCLEOTIDE SEQUENCE [LARGE SCALE GENOMIC DNA]</scope>
    <source>
        <strain evidence="24 25">LKV-178-WT-2G</strain>
    </source>
</reference>
<keyword evidence="14" id="KW-0456">Lyase</keyword>
<dbReference type="PROSITE" id="PS51671">
    <property type="entry name" value="ACT"/>
    <property type="match status" value="1"/>
</dbReference>
<feature type="domain" description="ACT" evidence="23">
    <location>
        <begin position="277"/>
        <end position="354"/>
    </location>
</feature>
<keyword evidence="11" id="KW-0057">Aromatic amino acid biosynthesis</keyword>
<dbReference type="CDD" id="cd13631">
    <property type="entry name" value="PBP2_Ct-PDT_like"/>
    <property type="match status" value="1"/>
</dbReference>
<keyword evidence="25" id="KW-1185">Reference proteome</keyword>
<dbReference type="GO" id="GO:0009094">
    <property type="term" value="P:L-phenylalanine biosynthetic process"/>
    <property type="evidence" value="ECO:0007669"/>
    <property type="project" value="UniProtKB-UniPathway"/>
</dbReference>
<evidence type="ECO:0000256" key="15">
    <source>
        <dbReference type="ARBA" id="ARBA00023268"/>
    </source>
</evidence>
<evidence type="ECO:0000256" key="12">
    <source>
        <dbReference type="ARBA" id="ARBA00023222"/>
    </source>
</evidence>
<evidence type="ECO:0000313" key="24">
    <source>
        <dbReference type="EMBL" id="MSS00772.1"/>
    </source>
</evidence>
<dbReference type="UniPathway" id="UPA00121">
    <property type="reaction ID" value="UER00345"/>
</dbReference>
<dbReference type="Gene3D" id="3.30.70.260">
    <property type="match status" value="1"/>
</dbReference>
<feature type="binding site" evidence="19">
    <location>
        <position position="25"/>
    </location>
    <ligand>
        <name>substrate</name>
    </ligand>
</feature>
<dbReference type="Proteomes" id="UP000470082">
    <property type="component" value="Unassembled WGS sequence"/>
</dbReference>
<dbReference type="EMBL" id="VUMM01000002">
    <property type="protein sequence ID" value="MSS00772.1"/>
    <property type="molecule type" value="Genomic_DNA"/>
</dbReference>
<dbReference type="AlphaFoldDB" id="A0A7X2N1M5"/>
<protein>
    <recommendedName>
        <fullName evidence="7">Bifunctional chorismate mutase/prephenate dehydratase</fullName>
        <ecNumber evidence="6">4.2.1.51</ecNumber>
    </recommendedName>
    <alternativeName>
        <fullName evidence="17">Chorismate mutase-prephenate dehydratase</fullName>
    </alternativeName>
    <alternativeName>
        <fullName evidence="8">Prephenate dehydratase</fullName>
    </alternativeName>
    <alternativeName>
        <fullName evidence="16">p-protein</fullName>
    </alternativeName>
</protein>
<evidence type="ECO:0000256" key="1">
    <source>
        <dbReference type="ARBA" id="ARBA00000824"/>
    </source>
</evidence>
<dbReference type="SUPFAM" id="SSF53850">
    <property type="entry name" value="Periplasmic binding protein-like II"/>
    <property type="match status" value="1"/>
</dbReference>
<dbReference type="RefSeq" id="WP_154459247.1">
    <property type="nucleotide sequence ID" value="NZ_VUMM01000002.1"/>
</dbReference>
<gene>
    <name evidence="24" type="ORF">FYJ50_01330</name>
</gene>
<evidence type="ECO:0000256" key="10">
    <source>
        <dbReference type="ARBA" id="ARBA00022605"/>
    </source>
</evidence>
<keyword evidence="10" id="KW-0028">Amino-acid biosynthesis</keyword>
<dbReference type="InterPro" id="IPR036263">
    <property type="entry name" value="Chorismate_II_sf"/>
</dbReference>
<evidence type="ECO:0000256" key="9">
    <source>
        <dbReference type="ARBA" id="ARBA00022490"/>
    </source>
</evidence>
<feature type="binding site" evidence="19">
    <location>
        <position position="8"/>
    </location>
    <ligand>
        <name>substrate</name>
    </ligand>
</feature>
<comment type="catalytic activity">
    <reaction evidence="18">
        <text>prephenate + H(+) = 3-phenylpyruvate + CO2 + H2O</text>
        <dbReference type="Rhea" id="RHEA:21648"/>
        <dbReference type="ChEBI" id="CHEBI:15377"/>
        <dbReference type="ChEBI" id="CHEBI:15378"/>
        <dbReference type="ChEBI" id="CHEBI:16526"/>
        <dbReference type="ChEBI" id="CHEBI:18005"/>
        <dbReference type="ChEBI" id="CHEBI:29934"/>
        <dbReference type="EC" id="4.2.1.51"/>
    </reaction>
</comment>
<evidence type="ECO:0000259" key="23">
    <source>
        <dbReference type="PROSITE" id="PS51671"/>
    </source>
</evidence>
<dbReference type="InterPro" id="IPR011279">
    <property type="entry name" value="Chorismate_mutase_GmP"/>
</dbReference>
<dbReference type="InterPro" id="IPR001086">
    <property type="entry name" value="Preph_deHydtase"/>
</dbReference>
<feature type="domain" description="Prephenate dehydratase" evidence="22">
    <location>
        <begin position="92"/>
        <end position="267"/>
    </location>
</feature>
<comment type="pathway">
    <text evidence="4">Amino-acid biosynthesis; L-phenylalanine biosynthesis; phenylpyruvate from prephenate: step 1/1.</text>
</comment>
<organism evidence="24 25">
    <name type="scientific">Floccifex porci</name>
    <dbReference type="NCBI Taxonomy" id="2606629"/>
    <lineage>
        <taxon>Bacteria</taxon>
        <taxon>Bacillati</taxon>
        <taxon>Bacillota</taxon>
        <taxon>Erysipelotrichia</taxon>
        <taxon>Erysipelotrichales</taxon>
        <taxon>Erysipelotrichaceae</taxon>
        <taxon>Floccifex</taxon>
    </lineage>
</organism>
<evidence type="ECO:0000256" key="6">
    <source>
        <dbReference type="ARBA" id="ARBA00013147"/>
    </source>
</evidence>
<evidence type="ECO:0000259" key="21">
    <source>
        <dbReference type="PROSITE" id="PS51168"/>
    </source>
</evidence>
<dbReference type="Pfam" id="PF00800">
    <property type="entry name" value="PDT"/>
    <property type="match status" value="1"/>
</dbReference>
<dbReference type="InterPro" id="IPR002912">
    <property type="entry name" value="ACT_dom"/>
</dbReference>
<feature type="binding site" evidence="19">
    <location>
        <position position="49"/>
    </location>
    <ligand>
        <name>substrate</name>
    </ligand>
</feature>
<dbReference type="GO" id="GO:0004664">
    <property type="term" value="F:prephenate dehydratase activity"/>
    <property type="evidence" value="ECO:0007669"/>
    <property type="project" value="UniProtKB-EC"/>
</dbReference>
<dbReference type="InterPro" id="IPR045865">
    <property type="entry name" value="ACT-like_dom_sf"/>
</dbReference>
<evidence type="ECO:0000256" key="4">
    <source>
        <dbReference type="ARBA" id="ARBA00004741"/>
    </source>
</evidence>
<keyword evidence="9" id="KW-0963">Cytoplasm</keyword>
<dbReference type="InterPro" id="IPR008242">
    <property type="entry name" value="Chor_mutase/pphenate_deHydtase"/>
</dbReference>
<evidence type="ECO:0000256" key="13">
    <source>
        <dbReference type="ARBA" id="ARBA00023235"/>
    </source>
</evidence>
<dbReference type="Pfam" id="PF01817">
    <property type="entry name" value="CM_2"/>
    <property type="match status" value="1"/>
</dbReference>
<evidence type="ECO:0000259" key="22">
    <source>
        <dbReference type="PROSITE" id="PS51171"/>
    </source>
</evidence>
<dbReference type="Gene3D" id="3.40.190.10">
    <property type="entry name" value="Periplasmic binding protein-like II"/>
    <property type="match status" value="2"/>
</dbReference>
<comment type="function">
    <text evidence="2">Catalyzes the Claisen rearrangement of chorismate to prephenate and the decarboxylation/dehydration of prephenate to phenylpyruvate.</text>
</comment>
<dbReference type="SMART" id="SM00830">
    <property type="entry name" value="CM_2"/>
    <property type="match status" value="1"/>
</dbReference>
<comment type="caution">
    <text evidence="24">The sequence shown here is derived from an EMBL/GenBank/DDBJ whole genome shotgun (WGS) entry which is preliminary data.</text>
</comment>
<evidence type="ECO:0000256" key="2">
    <source>
        <dbReference type="ARBA" id="ARBA00002364"/>
    </source>
</evidence>
<keyword evidence="12" id="KW-0584">Phenylalanine biosynthesis</keyword>
<evidence type="ECO:0000256" key="11">
    <source>
        <dbReference type="ARBA" id="ARBA00023141"/>
    </source>
</evidence>
<feature type="site" description="Essential for prephenate dehydratase activity" evidence="20">
    <location>
        <position position="260"/>
    </location>
</feature>
<dbReference type="EC" id="4.2.1.51" evidence="6"/>
<evidence type="ECO:0000256" key="20">
    <source>
        <dbReference type="PIRSR" id="PIRSR001500-2"/>
    </source>
</evidence>
<comment type="pathway">
    <text evidence="5">Metabolic intermediate biosynthesis; prephenate biosynthesis; prephenate from chorismate: step 1/1.</text>
</comment>
<dbReference type="PANTHER" id="PTHR21022:SF19">
    <property type="entry name" value="PREPHENATE DEHYDRATASE-RELATED"/>
    <property type="match status" value="1"/>
</dbReference>
<evidence type="ECO:0000256" key="16">
    <source>
        <dbReference type="ARBA" id="ARBA00031175"/>
    </source>
</evidence>
<dbReference type="PIRSF" id="PIRSF001500">
    <property type="entry name" value="Chor_mut_pdt_Ppr"/>
    <property type="match status" value="1"/>
</dbReference>
<evidence type="ECO:0000256" key="5">
    <source>
        <dbReference type="ARBA" id="ARBA00004817"/>
    </source>
</evidence>
<evidence type="ECO:0000256" key="17">
    <source>
        <dbReference type="ARBA" id="ARBA00031520"/>
    </source>
</evidence>
<evidence type="ECO:0000256" key="19">
    <source>
        <dbReference type="PIRSR" id="PIRSR001500-1"/>
    </source>
</evidence>
<dbReference type="PROSITE" id="PS51168">
    <property type="entry name" value="CHORISMATE_MUT_2"/>
    <property type="match status" value="1"/>
</dbReference>
<evidence type="ECO:0000256" key="14">
    <source>
        <dbReference type="ARBA" id="ARBA00023239"/>
    </source>
</evidence>
<accession>A0A7X2N1M5</accession>
<dbReference type="GO" id="GO:0004106">
    <property type="term" value="F:chorismate mutase activity"/>
    <property type="evidence" value="ECO:0007669"/>
    <property type="project" value="UniProtKB-EC"/>
</dbReference>
<evidence type="ECO:0000313" key="25">
    <source>
        <dbReference type="Proteomes" id="UP000470082"/>
    </source>
</evidence>
<name>A0A7X2N1M5_9FIRM</name>
<keyword evidence="13 24" id="KW-0413">Isomerase</keyword>
<feature type="binding site" evidence="19">
    <location>
        <position position="36"/>
    </location>
    <ligand>
        <name>substrate</name>
    </ligand>
</feature>
<comment type="subcellular location">
    <subcellularLocation>
        <location evidence="3">Cytoplasm</location>
    </subcellularLocation>
</comment>
<dbReference type="GO" id="GO:0046417">
    <property type="term" value="P:chorismate metabolic process"/>
    <property type="evidence" value="ECO:0007669"/>
    <property type="project" value="InterPro"/>
</dbReference>
<dbReference type="UniPathway" id="UPA00120">
    <property type="reaction ID" value="UER00203"/>
</dbReference>